<evidence type="ECO:0000313" key="3">
    <source>
        <dbReference type="Proteomes" id="UP000677054"/>
    </source>
</evidence>
<organism evidence="2">
    <name type="scientific">Darwinula stevensoni</name>
    <dbReference type="NCBI Taxonomy" id="69355"/>
    <lineage>
        <taxon>Eukaryota</taxon>
        <taxon>Metazoa</taxon>
        <taxon>Ecdysozoa</taxon>
        <taxon>Arthropoda</taxon>
        <taxon>Crustacea</taxon>
        <taxon>Oligostraca</taxon>
        <taxon>Ostracoda</taxon>
        <taxon>Podocopa</taxon>
        <taxon>Podocopida</taxon>
        <taxon>Darwinulocopina</taxon>
        <taxon>Darwinuloidea</taxon>
        <taxon>Darwinulidae</taxon>
        <taxon>Darwinula</taxon>
    </lineage>
</organism>
<name>A0A7R9FV16_9CRUS</name>
<reference evidence="2" key="1">
    <citation type="submission" date="2020-11" db="EMBL/GenBank/DDBJ databases">
        <authorList>
            <person name="Tran Van P."/>
        </authorList>
    </citation>
    <scope>NUCLEOTIDE SEQUENCE</scope>
</reference>
<dbReference type="InterPro" id="IPR008526">
    <property type="entry name" value="YedI"/>
</dbReference>
<dbReference type="Pfam" id="PF05661">
    <property type="entry name" value="DUF808"/>
    <property type="match status" value="1"/>
</dbReference>
<gene>
    <name evidence="2" type="ORF">DSTB1V02_LOCUS15341</name>
</gene>
<feature type="transmembrane region" description="Helical" evidence="1">
    <location>
        <begin position="136"/>
        <end position="156"/>
    </location>
</feature>
<feature type="transmembrane region" description="Helical" evidence="1">
    <location>
        <begin position="110"/>
        <end position="130"/>
    </location>
</feature>
<dbReference type="EMBL" id="LR937120">
    <property type="protein sequence ID" value="CAD7255596.1"/>
    <property type="molecule type" value="Genomic_DNA"/>
</dbReference>
<proteinExistence type="predicted"/>
<evidence type="ECO:0008006" key="4">
    <source>
        <dbReference type="Google" id="ProtNLM"/>
    </source>
</evidence>
<evidence type="ECO:0000256" key="1">
    <source>
        <dbReference type="SAM" id="Phobius"/>
    </source>
</evidence>
<feature type="non-terminal residue" evidence="2">
    <location>
        <position position="1"/>
    </location>
</feature>
<dbReference type="Proteomes" id="UP000677054">
    <property type="component" value="Unassembled WGS sequence"/>
</dbReference>
<protein>
    <recommendedName>
        <fullName evidence="4">DUF808 domain-containing protein</fullName>
    </recommendedName>
</protein>
<keyword evidence="1" id="KW-0472">Membrane</keyword>
<feature type="non-terminal residue" evidence="2">
    <location>
        <position position="185"/>
    </location>
</feature>
<evidence type="ECO:0000313" key="2">
    <source>
        <dbReference type="EMBL" id="CAD7255596.1"/>
    </source>
</evidence>
<sequence>QVGGVRSEREWPVVWAVAKGSFWNKCILVPLALLLVWLAPWLITPLLMLGGAYLCFEGVEKIAHKLLHPAQAQAEELVNEAEIMNAVQDPSVDMLALEKEKIKGAIRTDFILSAEIIVIALGTIAADLSIGTKAAVLAAVAIAMTVGVYGVVALIVKIDDLGLYLMQKRQALVQWLGGLLLKGAP</sequence>
<accession>A0A7R9FV16</accession>
<dbReference type="EMBL" id="CAJPEV010037602">
    <property type="protein sequence ID" value="CAG0909732.1"/>
    <property type="molecule type" value="Genomic_DNA"/>
</dbReference>
<feature type="transmembrane region" description="Helical" evidence="1">
    <location>
        <begin position="27"/>
        <end position="56"/>
    </location>
</feature>
<dbReference type="AlphaFoldDB" id="A0A7R9FV16"/>
<dbReference type="OrthoDB" id="6377361at2759"/>
<dbReference type="PANTHER" id="PTHR30503">
    <property type="entry name" value="INNER MEMBRANE PROTEIN YEDI"/>
    <property type="match status" value="1"/>
</dbReference>
<dbReference type="GO" id="GO:0005886">
    <property type="term" value="C:plasma membrane"/>
    <property type="evidence" value="ECO:0007669"/>
    <property type="project" value="TreeGrafter"/>
</dbReference>
<keyword evidence="1" id="KW-1133">Transmembrane helix</keyword>
<dbReference type="PANTHER" id="PTHR30503:SF3">
    <property type="entry name" value="INNER MEMBRANE PROTEIN YEDI"/>
    <property type="match status" value="1"/>
</dbReference>
<keyword evidence="1" id="KW-0812">Transmembrane</keyword>
<keyword evidence="3" id="KW-1185">Reference proteome</keyword>